<evidence type="ECO:0000313" key="3">
    <source>
        <dbReference type="Proteomes" id="UP000092695"/>
    </source>
</evidence>
<feature type="region of interest" description="Disordered" evidence="1">
    <location>
        <begin position="1"/>
        <end position="24"/>
    </location>
</feature>
<dbReference type="STRING" id="1548547.BA177_01990"/>
<protein>
    <submittedName>
        <fullName evidence="2">Uncharacterized protein</fullName>
    </submittedName>
</protein>
<accession>A0A193LC89</accession>
<organism evidence="2 3">
    <name type="scientific">Woeseia oceani</name>
    <dbReference type="NCBI Taxonomy" id="1548547"/>
    <lineage>
        <taxon>Bacteria</taxon>
        <taxon>Pseudomonadati</taxon>
        <taxon>Pseudomonadota</taxon>
        <taxon>Gammaproteobacteria</taxon>
        <taxon>Woeseiales</taxon>
        <taxon>Woeseiaceae</taxon>
        <taxon>Woeseia</taxon>
    </lineage>
</organism>
<dbReference type="AlphaFoldDB" id="A0A193LC89"/>
<evidence type="ECO:0000256" key="1">
    <source>
        <dbReference type="SAM" id="MobiDB-lite"/>
    </source>
</evidence>
<reference evidence="2 3" key="1">
    <citation type="submission" date="2016-06" db="EMBL/GenBank/DDBJ databases">
        <title>Complete genome sequence of a deep-branching marine Gamma Proteobacterium Woeseia oceani type strain XK5.</title>
        <authorList>
            <person name="Mu D."/>
            <person name="Du Z."/>
        </authorList>
    </citation>
    <scope>NUCLEOTIDE SEQUENCE [LARGE SCALE GENOMIC DNA]</scope>
    <source>
        <strain evidence="2 3">XK5</strain>
    </source>
</reference>
<gene>
    <name evidence="2" type="ORF">BA177_01990</name>
</gene>
<dbReference type="Proteomes" id="UP000092695">
    <property type="component" value="Chromosome"/>
</dbReference>
<evidence type="ECO:0000313" key="2">
    <source>
        <dbReference type="EMBL" id="ANO50150.1"/>
    </source>
</evidence>
<sequence>MRKRSRSFSRCLPPATPAVGSQTLATDRAQQACEFALRAKQPELARGSDWTPDRIRPVNTLSRSLVHGTPQRAAADDPAAAPGLCTTADNA</sequence>
<feature type="region of interest" description="Disordered" evidence="1">
    <location>
        <begin position="67"/>
        <end position="91"/>
    </location>
</feature>
<dbReference type="KEGG" id="woc:BA177_01990"/>
<keyword evidence="3" id="KW-1185">Reference proteome</keyword>
<name>A0A193LC89_9GAMM</name>
<proteinExistence type="predicted"/>
<dbReference type="EMBL" id="CP016268">
    <property type="protein sequence ID" value="ANO50150.1"/>
    <property type="molecule type" value="Genomic_DNA"/>
</dbReference>